<keyword evidence="2" id="KW-0812">Transmembrane</keyword>
<sequence>MPGTSEPAETTTDAPAVADGVSPSAVPTSTGTPSRDEKSDDPTPHEDEPTPDEGTVARSEYHGGKEGGWVRLVDADRPGSIGIRATGPFDCTLGGRERTCRIAEGSILAPGFGSKDIPQPAAGRADRYYFSKDPQIEMTITDGKPKITKIDETAQVSTSPFDEPSPSPTDVPTQGPTNDPTDEPSPEPTHAPPEGDPPGDDAPRRESEPREEDRPESTAPPSSLEDPNSGNGRRSVRVPGQAGDDWAPTGDGSSQHPHDNYADPVPRAPDGDASAADDAISAENSPGGQSDGSAETSADSAEDDAADLASATGSAWAIGGLVGIAAVAIGLVVFILGRSRRRRAH</sequence>
<name>A0ABR8WR29_9MICO</name>
<feature type="transmembrane region" description="Helical" evidence="2">
    <location>
        <begin position="315"/>
        <end position="336"/>
    </location>
</feature>
<feature type="compositionally biased region" description="Basic and acidic residues" evidence="1">
    <location>
        <begin position="201"/>
        <end position="216"/>
    </location>
</feature>
<comment type="caution">
    <text evidence="3">The sequence shown here is derived from an EMBL/GenBank/DDBJ whole genome shotgun (WGS) entry which is preliminary data.</text>
</comment>
<feature type="region of interest" description="Disordered" evidence="1">
    <location>
        <begin position="139"/>
        <end position="306"/>
    </location>
</feature>
<feature type="compositionally biased region" description="Polar residues" evidence="1">
    <location>
        <begin position="170"/>
        <end position="179"/>
    </location>
</feature>
<dbReference type="EMBL" id="JACSPY010000001">
    <property type="protein sequence ID" value="MBD8019413.1"/>
    <property type="molecule type" value="Genomic_DNA"/>
</dbReference>
<evidence type="ECO:0000313" key="4">
    <source>
        <dbReference type="Proteomes" id="UP000651517"/>
    </source>
</evidence>
<reference evidence="3 4" key="1">
    <citation type="submission" date="2020-08" db="EMBL/GenBank/DDBJ databases">
        <title>A Genomic Blueprint of the Chicken Gut Microbiome.</title>
        <authorList>
            <person name="Gilroy R."/>
            <person name="Ravi A."/>
            <person name="Getino M."/>
            <person name="Pursley I."/>
            <person name="Horton D.L."/>
            <person name="Alikhan N.-F."/>
            <person name="Baker D."/>
            <person name="Gharbi K."/>
            <person name="Hall N."/>
            <person name="Watson M."/>
            <person name="Adriaenssens E.M."/>
            <person name="Foster-Nyarko E."/>
            <person name="Jarju S."/>
            <person name="Secka A."/>
            <person name="Antonio M."/>
            <person name="Oren A."/>
            <person name="Chaudhuri R."/>
            <person name="La Ragione R.M."/>
            <person name="Hildebrand F."/>
            <person name="Pallen M.J."/>
        </authorList>
    </citation>
    <scope>NUCLEOTIDE SEQUENCE [LARGE SCALE GENOMIC DNA]</scope>
    <source>
        <strain evidence="3 4">Re57</strain>
    </source>
</reference>
<proteinExistence type="predicted"/>
<feature type="compositionally biased region" description="Basic and acidic residues" evidence="1">
    <location>
        <begin position="143"/>
        <end position="152"/>
    </location>
</feature>
<dbReference type="Proteomes" id="UP000651517">
    <property type="component" value="Unassembled WGS sequence"/>
</dbReference>
<keyword evidence="4" id="KW-1185">Reference proteome</keyword>
<dbReference type="RefSeq" id="WP_225210445.1">
    <property type="nucleotide sequence ID" value="NZ_JACSPY010000001.1"/>
</dbReference>
<feature type="compositionally biased region" description="Low complexity" evidence="1">
    <location>
        <begin position="271"/>
        <end position="282"/>
    </location>
</feature>
<organism evidence="3 4">
    <name type="scientific">Brevibacterium gallinarum</name>
    <dbReference type="NCBI Taxonomy" id="2762220"/>
    <lineage>
        <taxon>Bacteria</taxon>
        <taxon>Bacillati</taxon>
        <taxon>Actinomycetota</taxon>
        <taxon>Actinomycetes</taxon>
        <taxon>Micrococcales</taxon>
        <taxon>Brevibacteriaceae</taxon>
        <taxon>Brevibacterium</taxon>
    </lineage>
</organism>
<keyword evidence="2" id="KW-1133">Transmembrane helix</keyword>
<evidence type="ECO:0000256" key="2">
    <source>
        <dbReference type="SAM" id="Phobius"/>
    </source>
</evidence>
<feature type="compositionally biased region" description="Basic and acidic residues" evidence="1">
    <location>
        <begin position="34"/>
        <end position="48"/>
    </location>
</feature>
<feature type="region of interest" description="Disordered" evidence="1">
    <location>
        <begin position="1"/>
        <end position="71"/>
    </location>
</feature>
<feature type="compositionally biased region" description="Polar residues" evidence="1">
    <location>
        <begin position="219"/>
        <end position="232"/>
    </location>
</feature>
<feature type="compositionally biased region" description="Pro residues" evidence="1">
    <location>
        <begin position="186"/>
        <end position="196"/>
    </location>
</feature>
<evidence type="ECO:0000313" key="3">
    <source>
        <dbReference type="EMBL" id="MBD8019413.1"/>
    </source>
</evidence>
<protein>
    <submittedName>
        <fullName evidence="3">Uncharacterized protein</fullName>
    </submittedName>
</protein>
<gene>
    <name evidence="3" type="ORF">H9634_01260</name>
</gene>
<accession>A0ABR8WR29</accession>
<evidence type="ECO:0000256" key="1">
    <source>
        <dbReference type="SAM" id="MobiDB-lite"/>
    </source>
</evidence>
<keyword evidence="2" id="KW-0472">Membrane</keyword>